<dbReference type="InterPro" id="IPR013328">
    <property type="entry name" value="6PGD_dom2"/>
</dbReference>
<keyword evidence="6" id="KW-1185">Reference proteome</keyword>
<evidence type="ECO:0000259" key="4">
    <source>
        <dbReference type="Pfam" id="PF14833"/>
    </source>
</evidence>
<dbReference type="SUPFAM" id="SSF48179">
    <property type="entry name" value="6-phosphogluconate dehydrogenase C-terminal domain-like"/>
    <property type="match status" value="1"/>
</dbReference>
<dbReference type="InterPro" id="IPR029154">
    <property type="entry name" value="HIBADH-like_NADP-bd"/>
</dbReference>
<dbReference type="InterPro" id="IPR006115">
    <property type="entry name" value="6PGDH_NADP-bd"/>
</dbReference>
<feature type="domain" description="3-hydroxyisobutyrate dehydrogenase-like NAD-binding" evidence="4">
    <location>
        <begin position="167"/>
        <end position="278"/>
    </location>
</feature>
<feature type="domain" description="6-phosphogluconate dehydrogenase NADP-binding" evidence="3">
    <location>
        <begin position="7"/>
        <end position="164"/>
    </location>
</feature>
<comment type="caution">
    <text evidence="5">The sequence shown here is derived from an EMBL/GenBank/DDBJ whole genome shotgun (WGS) entry which is preliminary data.</text>
</comment>
<proteinExistence type="predicted"/>
<sequence length="300" mass="31896">MMSEKPQIGFIGVGLMGQGMAKNLVEKGYPLTILGHRNREPVEDLKGRGAKEAEDVAALTQASDVIFLCLPGSPQVEAVVEKILAVGASGKTIIDTSTSNPVSTRALVEKCRAEGATLIDAPLSRTPKEAWEGLLDAMVGASEADFDRVQPIIATWAGKIVRVGEPGAGHTMKLLNNFLSLGYAAIYSEALAIGAKNGIDAATFHSIIGGGRMDCGFYQTFMKWVVERDPEAHKFALKNAHKDMRYVVSLANESGIASHVSSAVKNNFATADATGHGEEYLPRIADIVAELNGIRDETGS</sequence>
<keyword evidence="1" id="KW-0560">Oxidoreductase</keyword>
<dbReference type="Pfam" id="PF03446">
    <property type="entry name" value="NAD_binding_2"/>
    <property type="match status" value="1"/>
</dbReference>
<dbReference type="Gene3D" id="3.40.50.720">
    <property type="entry name" value="NAD(P)-binding Rossmann-like Domain"/>
    <property type="match status" value="1"/>
</dbReference>
<dbReference type="PANTHER" id="PTHR43060:SF15">
    <property type="entry name" value="3-HYDROXYISOBUTYRATE DEHYDROGENASE-LIKE 1, MITOCHONDRIAL-RELATED"/>
    <property type="match status" value="1"/>
</dbReference>
<dbReference type="InterPro" id="IPR008927">
    <property type="entry name" value="6-PGluconate_DH-like_C_sf"/>
</dbReference>
<dbReference type="SUPFAM" id="SSF51735">
    <property type="entry name" value="NAD(P)-binding Rossmann-fold domains"/>
    <property type="match status" value="1"/>
</dbReference>
<dbReference type="PANTHER" id="PTHR43060">
    <property type="entry name" value="3-HYDROXYISOBUTYRATE DEHYDROGENASE-LIKE 1, MITOCHONDRIAL-RELATED"/>
    <property type="match status" value="1"/>
</dbReference>
<dbReference type="Proteomes" id="UP001230253">
    <property type="component" value="Unassembled WGS sequence"/>
</dbReference>
<evidence type="ECO:0000313" key="6">
    <source>
        <dbReference type="Proteomes" id="UP001230253"/>
    </source>
</evidence>
<dbReference type="InterPro" id="IPR015815">
    <property type="entry name" value="HIBADH-related"/>
</dbReference>
<evidence type="ECO:0000256" key="2">
    <source>
        <dbReference type="ARBA" id="ARBA00023027"/>
    </source>
</evidence>
<accession>A0ABU0C915</accession>
<dbReference type="Pfam" id="PF14833">
    <property type="entry name" value="NAD_binding_11"/>
    <property type="match status" value="1"/>
</dbReference>
<reference evidence="5 6" key="1">
    <citation type="submission" date="2023-07" db="EMBL/GenBank/DDBJ databases">
        <title>Genomic Encyclopedia of Type Strains, Phase IV (KMG-IV): sequencing the most valuable type-strain genomes for metagenomic binning, comparative biology and taxonomic classification.</title>
        <authorList>
            <person name="Goeker M."/>
        </authorList>
    </citation>
    <scope>NUCLEOTIDE SEQUENCE [LARGE SCALE GENOMIC DNA]</scope>
    <source>
        <strain evidence="5 6">DSM 11549</strain>
    </source>
</reference>
<evidence type="ECO:0000313" key="5">
    <source>
        <dbReference type="EMBL" id="MDQ0326391.1"/>
    </source>
</evidence>
<organism evidence="5 6">
    <name type="scientific">Rhodopseudomonas julia</name>
    <dbReference type="NCBI Taxonomy" id="200617"/>
    <lineage>
        <taxon>Bacteria</taxon>
        <taxon>Pseudomonadati</taxon>
        <taxon>Pseudomonadota</taxon>
        <taxon>Alphaproteobacteria</taxon>
        <taxon>Hyphomicrobiales</taxon>
        <taxon>Nitrobacteraceae</taxon>
        <taxon>Rhodopseudomonas</taxon>
    </lineage>
</organism>
<evidence type="ECO:0000259" key="3">
    <source>
        <dbReference type="Pfam" id="PF03446"/>
    </source>
</evidence>
<name>A0ABU0C915_9BRAD</name>
<evidence type="ECO:0000256" key="1">
    <source>
        <dbReference type="ARBA" id="ARBA00023002"/>
    </source>
</evidence>
<protein>
    <submittedName>
        <fullName evidence="5">3-hydroxyisobutyrate dehydrogenase-like beta-hydroxyacid dehydrogenase</fullName>
    </submittedName>
</protein>
<dbReference type="InterPro" id="IPR036291">
    <property type="entry name" value="NAD(P)-bd_dom_sf"/>
</dbReference>
<gene>
    <name evidence="5" type="ORF">J2R99_002260</name>
</gene>
<dbReference type="Gene3D" id="1.10.1040.10">
    <property type="entry name" value="N-(1-d-carboxylethyl)-l-norvaline Dehydrogenase, domain 2"/>
    <property type="match status" value="1"/>
</dbReference>
<keyword evidence="2" id="KW-0520">NAD</keyword>
<dbReference type="PIRSF" id="PIRSF000103">
    <property type="entry name" value="HIBADH"/>
    <property type="match status" value="1"/>
</dbReference>
<dbReference type="EMBL" id="JAUSUK010000002">
    <property type="protein sequence ID" value="MDQ0326391.1"/>
    <property type="molecule type" value="Genomic_DNA"/>
</dbReference>